<name>A0A220MGK1_9BACL</name>
<accession>A0A220MGK1</accession>
<proteinExistence type="predicted"/>
<reference evidence="2 3" key="1">
    <citation type="submission" date="2016-11" db="EMBL/GenBank/DDBJ databases">
        <authorList>
            <person name="Jaros S."/>
            <person name="Januszkiewicz K."/>
            <person name="Wedrychowicz H."/>
        </authorList>
    </citation>
    <scope>NUCLEOTIDE SEQUENCE [LARGE SCALE GENOMIC DNA]</scope>
    <source>
        <strain evidence="2 3">NF2</strain>
    </source>
</reference>
<dbReference type="Pfam" id="PF13392">
    <property type="entry name" value="HNH_3"/>
    <property type="match status" value="1"/>
</dbReference>
<evidence type="ECO:0000259" key="1">
    <source>
        <dbReference type="Pfam" id="PF13392"/>
    </source>
</evidence>
<dbReference type="AlphaFoldDB" id="A0A220MGK1"/>
<dbReference type="EMBL" id="CP018145">
    <property type="protein sequence ID" value="ASJ54216.1"/>
    <property type="molecule type" value="Genomic_DNA"/>
</dbReference>
<dbReference type="InterPro" id="IPR003615">
    <property type="entry name" value="HNH_nuc"/>
</dbReference>
<dbReference type="Gene3D" id="3.90.75.20">
    <property type="match status" value="1"/>
</dbReference>
<protein>
    <recommendedName>
        <fullName evidence="1">HNH nuclease domain-containing protein</fullName>
    </recommendedName>
</protein>
<sequence length="167" mass="18991">MPIDVNCTFCGKAMQVKPYKAKGNTFCSRECSYKHKARNQIKTTCFRCGSPMTKPPSQTSIRDFCSRSCNLKTINAELNPTRMTYETRIKIRKSRLGSGEGKSYPKLFGRHLHRIVAEIKLGRRLRPREVVHHNDENKRNASPVNLTVFGSQSEHATLHAKLNRGDA</sequence>
<feature type="domain" description="HNH nuclease" evidence="1">
    <location>
        <begin position="110"/>
        <end position="149"/>
    </location>
</feature>
<gene>
    <name evidence="2" type="ORF">BP422_12060</name>
</gene>
<dbReference type="RefSeq" id="WP_088907996.1">
    <property type="nucleotide sequence ID" value="NZ_CP018145.1"/>
</dbReference>
<evidence type="ECO:0000313" key="3">
    <source>
        <dbReference type="Proteomes" id="UP000197781"/>
    </source>
</evidence>
<dbReference type="KEGG" id="bfm:BP422_12060"/>
<organism evidence="2 3">
    <name type="scientific">Brevibacillus formosus</name>
    <dbReference type="NCBI Taxonomy" id="54913"/>
    <lineage>
        <taxon>Bacteria</taxon>
        <taxon>Bacillati</taxon>
        <taxon>Bacillota</taxon>
        <taxon>Bacilli</taxon>
        <taxon>Bacillales</taxon>
        <taxon>Paenibacillaceae</taxon>
        <taxon>Brevibacillus</taxon>
    </lineage>
</organism>
<dbReference type="Proteomes" id="UP000197781">
    <property type="component" value="Chromosome"/>
</dbReference>
<evidence type="ECO:0000313" key="2">
    <source>
        <dbReference type="EMBL" id="ASJ54216.1"/>
    </source>
</evidence>